<feature type="compositionally biased region" description="Basic and acidic residues" evidence="1">
    <location>
        <begin position="20"/>
        <end position="35"/>
    </location>
</feature>
<name>A0A8J5FMA1_ZINOF</name>
<gene>
    <name evidence="2" type="ORF">ZIOFF_055518</name>
</gene>
<sequence length="266" mass="28726">MRKGASDSWFLAGDDLCRGGRLRDDGGGSRGKECTDNGESDTSSLKMSYALISPEMVLILNQSPMSLLDQGIPILRGSDKMNWLMHTHMKLKKGRTLPALFPTRRKQPTKANSKKESEAVSSHESIGVIQAGKTSHSTYTSAFLRSKNPNASSADSSPLLIASLSEAEPPHSETPSFLSSSRSRAASLSPTFSRSETPSFLSSSRSRAASLSPTFSRSETPSFLSSSRSRAASLSPTFSRNTLSRRNSDAKDLSQPSSPRRVPLLL</sequence>
<dbReference type="Proteomes" id="UP000734854">
    <property type="component" value="Unassembled WGS sequence"/>
</dbReference>
<organism evidence="2 3">
    <name type="scientific">Zingiber officinale</name>
    <name type="common">Ginger</name>
    <name type="synonym">Amomum zingiber</name>
    <dbReference type="NCBI Taxonomy" id="94328"/>
    <lineage>
        <taxon>Eukaryota</taxon>
        <taxon>Viridiplantae</taxon>
        <taxon>Streptophyta</taxon>
        <taxon>Embryophyta</taxon>
        <taxon>Tracheophyta</taxon>
        <taxon>Spermatophyta</taxon>
        <taxon>Magnoliopsida</taxon>
        <taxon>Liliopsida</taxon>
        <taxon>Zingiberales</taxon>
        <taxon>Zingiberaceae</taxon>
        <taxon>Zingiber</taxon>
    </lineage>
</organism>
<comment type="caution">
    <text evidence="2">The sequence shown here is derived from an EMBL/GenBank/DDBJ whole genome shotgun (WGS) entry which is preliminary data.</text>
</comment>
<protein>
    <submittedName>
        <fullName evidence="2">Uncharacterized protein</fullName>
    </submittedName>
</protein>
<feature type="region of interest" description="Disordered" evidence="1">
    <location>
        <begin position="188"/>
        <end position="266"/>
    </location>
</feature>
<feature type="region of interest" description="Disordered" evidence="1">
    <location>
        <begin position="20"/>
        <end position="41"/>
    </location>
</feature>
<keyword evidence="3" id="KW-1185">Reference proteome</keyword>
<accession>A0A8J5FMA1</accession>
<feature type="region of interest" description="Disordered" evidence="1">
    <location>
        <begin position="96"/>
        <end position="131"/>
    </location>
</feature>
<proteinExistence type="predicted"/>
<reference evidence="2 3" key="1">
    <citation type="submission" date="2020-08" db="EMBL/GenBank/DDBJ databases">
        <title>Plant Genome Project.</title>
        <authorList>
            <person name="Zhang R.-G."/>
        </authorList>
    </citation>
    <scope>NUCLEOTIDE SEQUENCE [LARGE SCALE GENOMIC DNA]</scope>
    <source>
        <tissue evidence="2">Rhizome</tissue>
    </source>
</reference>
<dbReference type="EMBL" id="JACMSC010000015">
    <property type="protein sequence ID" value="KAG6486937.1"/>
    <property type="molecule type" value="Genomic_DNA"/>
</dbReference>
<evidence type="ECO:0000313" key="2">
    <source>
        <dbReference type="EMBL" id="KAG6486937.1"/>
    </source>
</evidence>
<feature type="compositionally biased region" description="Low complexity" evidence="1">
    <location>
        <begin position="188"/>
        <end position="237"/>
    </location>
</feature>
<evidence type="ECO:0000256" key="1">
    <source>
        <dbReference type="SAM" id="MobiDB-lite"/>
    </source>
</evidence>
<dbReference type="AlphaFoldDB" id="A0A8J5FMA1"/>
<evidence type="ECO:0000313" key="3">
    <source>
        <dbReference type="Proteomes" id="UP000734854"/>
    </source>
</evidence>